<accession>A0A183BA13</accession>
<organism evidence="3">
    <name type="scientific">Echinostoma caproni</name>
    <dbReference type="NCBI Taxonomy" id="27848"/>
    <lineage>
        <taxon>Eukaryota</taxon>
        <taxon>Metazoa</taxon>
        <taxon>Spiralia</taxon>
        <taxon>Lophotrochozoa</taxon>
        <taxon>Platyhelminthes</taxon>
        <taxon>Trematoda</taxon>
        <taxon>Digenea</taxon>
        <taxon>Plagiorchiida</taxon>
        <taxon>Echinostomata</taxon>
        <taxon>Echinostomatoidea</taxon>
        <taxon>Echinostomatidae</taxon>
        <taxon>Echinostoma</taxon>
    </lineage>
</organism>
<dbReference type="WBParaSite" id="ECPE_0001608901-mRNA-1">
    <property type="protein sequence ID" value="ECPE_0001608901-mRNA-1"/>
    <property type="gene ID" value="ECPE_0001608901"/>
</dbReference>
<gene>
    <name evidence="1" type="ORF">ECPE_LOCUS16048</name>
</gene>
<dbReference type="EMBL" id="UZAN01062771">
    <property type="protein sequence ID" value="VDP93320.1"/>
    <property type="molecule type" value="Genomic_DNA"/>
</dbReference>
<reference evidence="1 2" key="2">
    <citation type="submission" date="2018-11" db="EMBL/GenBank/DDBJ databases">
        <authorList>
            <consortium name="Pathogen Informatics"/>
        </authorList>
    </citation>
    <scope>NUCLEOTIDE SEQUENCE [LARGE SCALE GENOMIC DNA]</scope>
    <source>
        <strain evidence="1 2">Egypt</strain>
    </source>
</reference>
<reference evidence="3" key="1">
    <citation type="submission" date="2016-06" db="UniProtKB">
        <authorList>
            <consortium name="WormBaseParasite"/>
        </authorList>
    </citation>
    <scope>IDENTIFICATION</scope>
</reference>
<keyword evidence="2" id="KW-1185">Reference proteome</keyword>
<sequence>MTPLFADICSCRGYQGRKRWHSAKELVGWDQPNVLAKDCKQQNEEDDGAISTSLSIDLFVGIKYVITFKDTYAEALSLENVVEEQTELQSTDAIVAMERYGKCKP</sequence>
<evidence type="ECO:0000313" key="1">
    <source>
        <dbReference type="EMBL" id="VDP93320.1"/>
    </source>
</evidence>
<protein>
    <submittedName>
        <fullName evidence="1 3">Uncharacterized protein</fullName>
    </submittedName>
</protein>
<evidence type="ECO:0000313" key="3">
    <source>
        <dbReference type="WBParaSite" id="ECPE_0001608901-mRNA-1"/>
    </source>
</evidence>
<dbReference type="AlphaFoldDB" id="A0A183BA13"/>
<dbReference type="Proteomes" id="UP000272942">
    <property type="component" value="Unassembled WGS sequence"/>
</dbReference>
<evidence type="ECO:0000313" key="2">
    <source>
        <dbReference type="Proteomes" id="UP000272942"/>
    </source>
</evidence>
<proteinExistence type="predicted"/>
<name>A0A183BA13_9TREM</name>